<name>A0A8S8ZSU8_SORMA</name>
<evidence type="ECO:0000259" key="4">
    <source>
        <dbReference type="PROSITE" id="PS50018"/>
    </source>
</evidence>
<evidence type="ECO:0000313" key="5">
    <source>
        <dbReference type="EMBL" id="KAA8631372.1"/>
    </source>
</evidence>
<dbReference type="SMART" id="SM00323">
    <property type="entry name" value="RasGAP"/>
    <property type="match status" value="1"/>
</dbReference>
<dbReference type="InterPro" id="IPR016024">
    <property type="entry name" value="ARM-type_fold"/>
</dbReference>
<gene>
    <name evidence="5" type="ORF">SMACR_02368</name>
</gene>
<dbReference type="GO" id="GO:0007165">
    <property type="term" value="P:signal transduction"/>
    <property type="evidence" value="ECO:0007669"/>
    <property type="project" value="UniProtKB-ARBA"/>
</dbReference>
<keyword evidence="2" id="KW-0597">Phosphoprotein</keyword>
<dbReference type="InterPro" id="IPR036865">
    <property type="entry name" value="CRAL-TRIO_dom_sf"/>
</dbReference>
<dbReference type="PANTHER" id="PTHR10194">
    <property type="entry name" value="RAS GTPASE-ACTIVATING PROTEINS"/>
    <property type="match status" value="1"/>
</dbReference>
<dbReference type="Gene3D" id="3.40.525.10">
    <property type="entry name" value="CRAL-TRIO lipid binding domain"/>
    <property type="match status" value="1"/>
</dbReference>
<evidence type="ECO:0000256" key="1">
    <source>
        <dbReference type="ARBA" id="ARBA00022468"/>
    </source>
</evidence>
<dbReference type="InterPro" id="IPR001936">
    <property type="entry name" value="RasGAP_dom"/>
</dbReference>
<feature type="domain" description="Ras-GAP" evidence="4">
    <location>
        <begin position="1209"/>
        <end position="1402"/>
    </location>
</feature>
<reference evidence="5 6" key="1">
    <citation type="submission" date="2017-07" db="EMBL/GenBank/DDBJ databases">
        <title>Genome sequence of the Sordaria macrospora wild type strain R19027.</title>
        <authorList>
            <person name="Nowrousian M."/>
            <person name="Teichert I."/>
            <person name="Kueck U."/>
        </authorList>
    </citation>
    <scope>NUCLEOTIDE SEQUENCE [LARGE SCALE GENOMIC DNA]</scope>
    <source>
        <strain evidence="5 6">R19027</strain>
        <tissue evidence="5">Mycelium</tissue>
    </source>
</reference>
<dbReference type="InterPro" id="IPR008936">
    <property type="entry name" value="Rho_GTPase_activation_prot"/>
</dbReference>
<evidence type="ECO:0000256" key="2">
    <source>
        <dbReference type="ARBA" id="ARBA00022553"/>
    </source>
</evidence>
<evidence type="ECO:0000313" key="6">
    <source>
        <dbReference type="Proteomes" id="UP000433876"/>
    </source>
</evidence>
<dbReference type="PROSITE" id="PS00509">
    <property type="entry name" value="RAS_GTPASE_ACTIV_1"/>
    <property type="match status" value="1"/>
</dbReference>
<organism evidence="5 6">
    <name type="scientific">Sordaria macrospora</name>
    <dbReference type="NCBI Taxonomy" id="5147"/>
    <lineage>
        <taxon>Eukaryota</taxon>
        <taxon>Fungi</taxon>
        <taxon>Dikarya</taxon>
        <taxon>Ascomycota</taxon>
        <taxon>Pezizomycotina</taxon>
        <taxon>Sordariomycetes</taxon>
        <taxon>Sordariomycetidae</taxon>
        <taxon>Sordariales</taxon>
        <taxon>Sordariaceae</taxon>
        <taxon>Sordaria</taxon>
    </lineage>
</organism>
<dbReference type="CDD" id="cd05392">
    <property type="entry name" value="RasGAP_Neurofibromin_like"/>
    <property type="match status" value="1"/>
</dbReference>
<dbReference type="InterPro" id="IPR011993">
    <property type="entry name" value="PH-like_dom_sf"/>
</dbReference>
<dbReference type="SUPFAM" id="SSF48350">
    <property type="entry name" value="GTPase activation domain, GAP"/>
    <property type="match status" value="1"/>
</dbReference>
<dbReference type="Pfam" id="PF00616">
    <property type="entry name" value="RasGAP"/>
    <property type="match status" value="1"/>
</dbReference>
<dbReference type="Gene3D" id="1.10.506.10">
    <property type="entry name" value="GTPase Activation - p120gap, domain 1"/>
    <property type="match status" value="2"/>
</dbReference>
<dbReference type="SUPFAM" id="SSF48371">
    <property type="entry name" value="ARM repeat"/>
    <property type="match status" value="2"/>
</dbReference>
<protein>
    <recommendedName>
        <fullName evidence="4">Ras-GAP domain-containing protein</fullName>
    </recommendedName>
</protein>
<proteinExistence type="predicted"/>
<dbReference type="InterPro" id="IPR001251">
    <property type="entry name" value="CRAL-TRIO_dom"/>
</dbReference>
<dbReference type="OMA" id="TKEPYMF"/>
<dbReference type="Proteomes" id="UP000433876">
    <property type="component" value="Unassembled WGS sequence"/>
</dbReference>
<dbReference type="GO" id="GO:0005096">
    <property type="term" value="F:GTPase activator activity"/>
    <property type="evidence" value="ECO:0007669"/>
    <property type="project" value="UniProtKB-KW"/>
</dbReference>
<dbReference type="EMBL" id="NMPR01000079">
    <property type="protein sequence ID" value="KAA8631372.1"/>
    <property type="molecule type" value="Genomic_DNA"/>
</dbReference>
<dbReference type="Gene3D" id="2.30.29.30">
    <property type="entry name" value="Pleckstrin-homology domain (PH domain)/Phosphotyrosine-binding domain (PTB)"/>
    <property type="match status" value="1"/>
</dbReference>
<dbReference type="PROSITE" id="PS50018">
    <property type="entry name" value="RAS_GTPASE_ACTIV_2"/>
    <property type="match status" value="1"/>
</dbReference>
<comment type="caution">
    <text evidence="5">The sequence shown here is derived from an EMBL/GenBank/DDBJ whole genome shotgun (WGS) entry which is preliminary data.</text>
</comment>
<dbReference type="VEuPathDB" id="FungiDB:SMAC_02368"/>
<evidence type="ECO:0000256" key="3">
    <source>
        <dbReference type="SAM" id="Coils"/>
    </source>
</evidence>
<dbReference type="PANTHER" id="PTHR10194:SF142">
    <property type="entry name" value="NEUROFIBROMIN"/>
    <property type="match status" value="1"/>
</dbReference>
<dbReference type="Pfam" id="PF13716">
    <property type="entry name" value="CRAL_TRIO_2"/>
    <property type="match status" value="1"/>
</dbReference>
<dbReference type="InterPro" id="IPR023152">
    <property type="entry name" value="RasGAP_CS"/>
</dbReference>
<sequence length="2611" mass="290615">MNGDTGLVGGLVERLATRLPHRTGAPAQDLYHDDIISITRSTLIRVSSGSVNLVLDSLLDLLEDLARPYRSIFNHPPLVLLSEIYILELIAECCASHWGPSHTENGLGDSYALSSSQRAALPTPKPLDEILVRRIFEVIKLLFDPYPDGYTLPAKTLLDETTAKPAAVRLPDEVMRTPVSTPSNEPLESSHLLQLHATAIEAHVKTIVEFVTASSWSASFAYFRNTIYSARQVVPGQGTPIPNAAAAEEERTALIVLRLVASFWVDIHKLNSVITEFNSCWLSSRKSFQNAIAVVTPLLITRWLERYPNEFVQLHMGRKRHDIAPDTLFDYALNGSNDNARRRTLLYPLMTALLLLTPDVFDVVSNLRESKATSMVKKKHFLEERRRALRNRNEVSVYCLVYLLRAARHFDPDSDLGLASYASDVQDDVRDSVFRRYGLGPDGIFFEQDIMTAAFVSLAHLSFESCVDSLVDQCLAPSAPHIFKIAVIQACSHFARLEKSSEYQPLFTKASAFIQGQLDAFSSNLIAACINGDMAQRQQLESASMVDMICNILNFLDASPMTLFEGPPNSPNERDEFYQKNLEALISCVVAPDEAIRRLGTKVAKHLYAHAEVLQSLRTSKRLEDPGFKRGFWQLTSLILIPICDRAGVPGTAPGLKSVLEYLDSRLTLLKTIPELAQISEDDPIRIAAATKLETLLLVSLCSAEIEVCQIVTSCIGAFLEECTIIDAAVPSASKPSLALLRNADIFSEISSRTFRFTGLVAFQKRNRGLLRRLQYPSAGILNAWETVFERWLHLSKDVSLTSAESMGERVVAEWRNYSGFLASLGGICTAEHAATLEEPAVSGLRWIDRLSSDHHEEPFLNRYLRLSIQLLACTNVRIRETMREILATEVSPALYQHLFRALESELDVLFTGALETSSRGQDNEIMFAEQAASLLRSLVERLDTPTELGAASSLHLNSLTYSFARFLDGVPDSPNSLRVKIKICQLCEAIVKRKEHLNLRDDVRIRNQLLAYVYSWVTRPHSPRIDVGVFDQGQSRLDEMARVQKDLDRACLKALAELTFRLPLQLNDTTTDAQTSEKKGQLFQSYFSRFLEVLDPRYEHMFRTEHTSSSSSKDEQPSSSDLSITIMSNLLSANIDVGLKSALFVGYHEHAEIRTAFVKVLYNILVQGAEFSNLSSAAVNEKYDELLGLLTTDPTLAMAMGAVCPSHEVDELTIALLSIYESRGQSFVLLEALIKQEIEETENESELLRRSCVATKMLSVYAKWKGAGYLKATLQKVLDRLMQTSKDLNLELDPTRVTSPEELQKNALQLEIVANVFIDDICASSARIPPSFRKICSIIAAAVMPRFSEAKYTAVGAFIFLRFFCPAIVAPEVEGLVATAPSKEMRRGLLLIAKVIQNLANNVLFGAKEPFMFPLNDFLTKNIYRVTTFLREISVEPETMERPNSDEILYDHWDQVRQRLSSIERRDLVRSPGDTTRGKPNLLEPLRSLIMNLGPPPLAVTWNRPQISANLPPVYSRFQDFMLRNAFRGVESSSTPPPAVYDAGMSKDGINMICILLRYIDTESADVDAYLYYYLKIASRLWDRPFGIFIDATFYNVQSEPAESLLRKIELLTPTELAKQLTRVYIFNMNSACKKGFRKVFKTWIRNENSIYSPANIEYHLLGSYREFYAHFDHGKFNLNKVTQAFMDETENGFNITRLSKTKGKIDVSLSISESFVRVSTKKRQEIYPASRISVVINDAFRLSEVEEAPTSIQTEDDSAFGLRADNGKIVMYFTSPEKTAILTLLRMKKAAYRKDPKHNQPQERFIKPQDVPGTLLNLALTNMASPYPMLRLASYNLLGALCKSFKFKAASRLVSTKDIAVPSEPSQFIIQISQKLAETEPQLTGDFLNEFFTSWPRFSNEQKPLCLAYMAPWIPGLRPSLLTNEVDGEKGMEKVAALLRKLIDIALSDPAVLLQLQQCVWPAIQQDEKLLDSFVEEVIKAALNRGFGIPETDTLTSIAGGIGTITLRGKVLSRLRKALNRSSLRPTKYLPENSVWNEICVLLQFCLALSFDSGEQAEIYMPEIFHVVTMLANTGTPDVRHVVHRLLINTIHAACTSFALDEIRLNKLKVTLDTLSDPRSDLFTNNVTFTRDGASISTNQDGGATLAATENLATLLFETCSLAAPTVDLANKWRSRWMALVASTAFQNNPAIQPRAFTVMGCLAREEVDDDLLYQVLVALRNSIGRFGDDSNSDMLVAIVTSLAKMMSKLPSASRYGLQLFWLAMSLLRLVPPNLFNCTAVFLESVLSNISTTGDLKGERMVHYLLQGRAQLEEAALLLDEAYGIHFTAENFHFAACACLVRGLTDTVTKATALRVLSTFLEMTTYTAMSPKTVKELHASPYMALILARTLDAGELKHSLWSAGIPTFYPPVSSVSGSVAASGLDGGLGVGGGDAPGDPSVRGVASDAVVPSPAPAAEDISAFNMSRGPKGLAYIKDQDLLLNTAIELVDFQYLEDAVQNRTLMWLNEIAVGRPSVIMTLCGPIITILDDIVLHCQNPTTLGSAHELLQTLTNNPQFSGAMEQAAKLTDILDGMGFGGLWRSCSFNLSHQEQDRQCFGLTEKLIELIII</sequence>
<keyword evidence="1" id="KW-0343">GTPase activation</keyword>
<feature type="coiled-coil region" evidence="3">
    <location>
        <begin position="1232"/>
        <end position="1292"/>
    </location>
</feature>
<dbReference type="InterPro" id="IPR039360">
    <property type="entry name" value="Ras_GTPase"/>
</dbReference>
<accession>A0A8S8ZSU8</accession>
<keyword evidence="3" id="KW-0175">Coiled coil</keyword>